<protein>
    <submittedName>
        <fullName evidence="2">Uncharacterized protein</fullName>
    </submittedName>
</protein>
<proteinExistence type="predicted"/>
<dbReference type="eggNOG" id="ENOG502SU62">
    <property type="taxonomic scope" value="Eukaryota"/>
</dbReference>
<organism evidence="3">
    <name type="scientific">Schizophyllum commune (strain H4-8 / FGSC 9210)</name>
    <name type="common">Split gill fungus</name>
    <dbReference type="NCBI Taxonomy" id="578458"/>
    <lineage>
        <taxon>Eukaryota</taxon>
        <taxon>Fungi</taxon>
        <taxon>Dikarya</taxon>
        <taxon>Basidiomycota</taxon>
        <taxon>Agaricomycotina</taxon>
        <taxon>Agaricomycetes</taxon>
        <taxon>Agaricomycetidae</taxon>
        <taxon>Agaricales</taxon>
        <taxon>Schizophyllaceae</taxon>
        <taxon>Schizophyllum</taxon>
    </lineage>
</organism>
<dbReference type="RefSeq" id="XP_003030971.1">
    <property type="nucleotide sequence ID" value="XM_003030925.1"/>
</dbReference>
<accession>D8Q7R7</accession>
<evidence type="ECO:0000256" key="1">
    <source>
        <dbReference type="SAM" id="MobiDB-lite"/>
    </source>
</evidence>
<reference evidence="2 3" key="1">
    <citation type="journal article" date="2010" name="Nat. Biotechnol.">
        <title>Genome sequence of the model mushroom Schizophyllum commune.</title>
        <authorList>
            <person name="Ohm R.A."/>
            <person name="de Jong J.F."/>
            <person name="Lugones L.G."/>
            <person name="Aerts A."/>
            <person name="Kothe E."/>
            <person name="Stajich J.E."/>
            <person name="de Vries R.P."/>
            <person name="Record E."/>
            <person name="Levasseur A."/>
            <person name="Baker S.E."/>
            <person name="Bartholomew K.A."/>
            <person name="Coutinho P.M."/>
            <person name="Erdmann S."/>
            <person name="Fowler T.J."/>
            <person name="Gathman A.C."/>
            <person name="Lombard V."/>
            <person name="Henrissat B."/>
            <person name="Knabe N."/>
            <person name="Kuees U."/>
            <person name="Lilly W.W."/>
            <person name="Lindquist E."/>
            <person name="Lucas S."/>
            <person name="Magnuson J.K."/>
            <person name="Piumi F."/>
            <person name="Raudaskoski M."/>
            <person name="Salamov A."/>
            <person name="Schmutz J."/>
            <person name="Schwarze F.W.M.R."/>
            <person name="vanKuyk P.A."/>
            <person name="Horton J.S."/>
            <person name="Grigoriev I.V."/>
            <person name="Woesten H.A.B."/>
        </authorList>
    </citation>
    <scope>NUCLEOTIDE SEQUENCE [LARGE SCALE GENOMIC DNA]</scope>
    <source>
        <strain evidence="3">H4-8 / FGSC 9210</strain>
    </source>
</reference>
<evidence type="ECO:0000313" key="3">
    <source>
        <dbReference type="Proteomes" id="UP000007431"/>
    </source>
</evidence>
<dbReference type="InParanoid" id="D8Q7R7"/>
<feature type="region of interest" description="Disordered" evidence="1">
    <location>
        <begin position="468"/>
        <end position="501"/>
    </location>
</feature>
<dbReference type="VEuPathDB" id="FungiDB:SCHCODRAFT_02668732"/>
<evidence type="ECO:0000313" key="2">
    <source>
        <dbReference type="EMBL" id="EFI96068.1"/>
    </source>
</evidence>
<name>D8Q7R7_SCHCM</name>
<gene>
    <name evidence="2" type="ORF">SCHCODRAFT_257461</name>
</gene>
<dbReference type="Proteomes" id="UP000007431">
    <property type="component" value="Unassembled WGS sequence"/>
</dbReference>
<dbReference type="AlphaFoldDB" id="D8Q7R7"/>
<feature type="region of interest" description="Disordered" evidence="1">
    <location>
        <begin position="686"/>
        <end position="713"/>
    </location>
</feature>
<dbReference type="HOGENOM" id="CLU_387404_0_0_1"/>
<feature type="region of interest" description="Disordered" evidence="1">
    <location>
        <begin position="13"/>
        <end position="41"/>
    </location>
</feature>
<dbReference type="OrthoDB" id="3068410at2759"/>
<feature type="compositionally biased region" description="Acidic residues" evidence="1">
    <location>
        <begin position="700"/>
        <end position="713"/>
    </location>
</feature>
<feature type="compositionally biased region" description="Basic and acidic residues" evidence="1">
    <location>
        <begin position="686"/>
        <end position="699"/>
    </location>
</feature>
<dbReference type="GeneID" id="9586718"/>
<sequence length="713" mass="80380">MVDGLLSVVVDSRGTKKSDAGSTTQSLNVPAPARSKAQSDRSLRYSVNLEPLALDCAHKRPARNIKNEYKEDGEVKHLMNRLKTVAIERSTILDPTTAILMDRMAIFVCWPLTHSLDLAWPSCEIFKDIYNKLLSRVVFKLPDVCAIAATPKLSRPSVKELLEDARLGKRRSLSGLDPSDVEALSDLLELTEIEQEICASLEGSTHLTPVSDAVNDRFLTIAHDVCSLSDEAKTLQQGTRDINEAEARIFWDWFHTILFVFTRSYGVDYVLERESPLAWNDFFNELNKLPKTNPMDLSIAVRQMRSYFIEEHESGLPKAHRFPRRYHTTPQNDSGVSELDERVAAAANETLLLAALDKRSTERRPMLDRWGAESEMERHVQARVIRSYAFGKFDAGGIFVIPRVFAKKDMERVKRFSFITSLVTVSKPVPDKKDSEPTSTTESTPDAVPAPKGLVTSFDVADKRLRQRRNSLDGKTKSQGPAAKRASKQSRTKTQQRLEDSSEDSHWLPLIVLFISFQYKKPNEDFGTVFNQSRLDLTNNVKYLDRLGIQGLPVFAIAAVGCKGYLLSAWGEKGQDFKDVTRVRIADSNCPQWDLSNKSQALRLALFLLNLREAWHELVVQKFNEVRPAFEAKWASDAASFDWKMEHQKEQPRYLAVKNSQQAEEETFMGIVEQIKARIEQLKAADKARKDAGEAAGKEEEGETDDEGGNAKA</sequence>
<dbReference type="KEGG" id="scm:SCHCO_02668732"/>
<keyword evidence="3" id="KW-1185">Reference proteome</keyword>
<feature type="region of interest" description="Disordered" evidence="1">
    <location>
        <begin position="427"/>
        <end position="453"/>
    </location>
</feature>
<dbReference type="EMBL" id="GL377307">
    <property type="protein sequence ID" value="EFI96068.1"/>
    <property type="molecule type" value="Genomic_DNA"/>
</dbReference>